<comment type="caution">
    <text evidence="14">The sequence shown here is derived from an EMBL/GenBank/DDBJ whole genome shotgun (WGS) entry which is preliminary data.</text>
</comment>
<dbReference type="AlphaFoldDB" id="A0AAN9J9D3"/>
<keyword evidence="9 13" id="KW-0326">Glycosidase</keyword>
<evidence type="ECO:0000256" key="11">
    <source>
        <dbReference type="ARBA" id="ARBA00034074"/>
    </source>
</evidence>
<evidence type="ECO:0000256" key="13">
    <source>
        <dbReference type="RuleBase" id="RU361169"/>
    </source>
</evidence>
<dbReference type="InterPro" id="IPR011050">
    <property type="entry name" value="Pectin_lyase_fold/virulence"/>
</dbReference>
<comment type="catalytic activity">
    <reaction evidence="11">
        <text>(1,4-alpha-D-galacturonosyl)n+m + H2O = (1,4-alpha-D-galacturonosyl)n + (1,4-alpha-D-galacturonosyl)m.</text>
        <dbReference type="EC" id="3.2.1.15"/>
    </reaction>
</comment>
<name>A0AAN9J9D3_CLITE</name>
<dbReference type="InterPro" id="IPR006626">
    <property type="entry name" value="PbH1"/>
</dbReference>
<dbReference type="Pfam" id="PF00295">
    <property type="entry name" value="Glyco_hydro_28"/>
    <property type="match status" value="1"/>
</dbReference>
<dbReference type="GO" id="GO:0005975">
    <property type="term" value="P:carbohydrate metabolic process"/>
    <property type="evidence" value="ECO:0007669"/>
    <property type="project" value="InterPro"/>
</dbReference>
<feature type="active site" evidence="12">
    <location>
        <position position="255"/>
    </location>
</feature>
<evidence type="ECO:0000256" key="3">
    <source>
        <dbReference type="ARBA" id="ARBA00012736"/>
    </source>
</evidence>
<keyword evidence="5" id="KW-0964">Secreted</keyword>
<evidence type="ECO:0000256" key="2">
    <source>
        <dbReference type="ARBA" id="ARBA00008834"/>
    </source>
</evidence>
<dbReference type="Gene3D" id="2.160.20.10">
    <property type="entry name" value="Single-stranded right-handed beta-helix, Pectin lyase-like"/>
    <property type="match status" value="1"/>
</dbReference>
<protein>
    <recommendedName>
        <fullName evidence="3">endo-polygalacturonase</fullName>
        <ecNumber evidence="3">3.2.1.15</ecNumber>
    </recommendedName>
</protein>
<reference evidence="14 15" key="1">
    <citation type="submission" date="2024-01" db="EMBL/GenBank/DDBJ databases">
        <title>The genomes of 5 underutilized Papilionoideae crops provide insights into root nodulation and disease resistance.</title>
        <authorList>
            <person name="Yuan L."/>
        </authorList>
    </citation>
    <scope>NUCLEOTIDE SEQUENCE [LARGE SCALE GENOMIC DNA]</scope>
    <source>
        <strain evidence="14">LY-2023</strain>
        <tissue evidence="14">Leaf</tissue>
    </source>
</reference>
<evidence type="ECO:0000256" key="5">
    <source>
        <dbReference type="ARBA" id="ARBA00022525"/>
    </source>
</evidence>
<comment type="subcellular location">
    <subcellularLocation>
        <location evidence="1">Secreted</location>
        <location evidence="1">Cell wall</location>
    </subcellularLocation>
</comment>
<dbReference type="PROSITE" id="PS00502">
    <property type="entry name" value="POLYGALACTURONASE"/>
    <property type="match status" value="1"/>
</dbReference>
<dbReference type="SUPFAM" id="SSF51126">
    <property type="entry name" value="Pectin lyase-like"/>
    <property type="match status" value="1"/>
</dbReference>
<dbReference type="EMBL" id="JAYKXN010000004">
    <property type="protein sequence ID" value="KAK7294104.1"/>
    <property type="molecule type" value="Genomic_DNA"/>
</dbReference>
<keyword evidence="15" id="KW-1185">Reference proteome</keyword>
<dbReference type="SMART" id="SM00710">
    <property type="entry name" value="PbH1"/>
    <property type="match status" value="4"/>
</dbReference>
<sequence length="456" mass="51284">MNLLVTSFHSTHTKGKGFNSVSRLPHSRFTRSKRIIYVTDYGARGDGFHNDAKAFQKAWKIACVRSGRIDVVFPRRKTFLLHPVDITGPCRSKISLIVSGTIVAPKDPAVWHGLDPRKWLFFHGVDYLSVDGGGKINGMGQEWWARSCKINSRYPCGPAPTAITFHKCKNLQVRNLKVLNSQKMHIAFTHCRRVVASNLQVLAPAFSPNTDGIHVSATKDIQIINNLIRTGDDCISIVKDSSHVRIRNIFCGPGHGISIGSLGNSKTWEKVHDVYVKGAYLHNTNNGVRIKTWQGGRGLVSKIKFQKILMANVSNPIIIDQYYCDSRQPCKNQTSAVKVKDVSFINIQGTSATEKAIKFSCSDAYPCERLYLEDIYLVPCFGGRTKSYCWRAHGSSQGYVNPRACFSNTNHLNTQKVWLDSFFTTNHFNTQKVWLDTYPNFVSYSIGEQKKCIEMP</sequence>
<keyword evidence="10" id="KW-0961">Cell wall biogenesis/degradation</keyword>
<keyword evidence="6" id="KW-0732">Signal</keyword>
<dbReference type="GO" id="GO:0071555">
    <property type="term" value="P:cell wall organization"/>
    <property type="evidence" value="ECO:0007669"/>
    <property type="project" value="UniProtKB-KW"/>
</dbReference>
<organism evidence="14 15">
    <name type="scientific">Clitoria ternatea</name>
    <name type="common">Butterfly pea</name>
    <dbReference type="NCBI Taxonomy" id="43366"/>
    <lineage>
        <taxon>Eukaryota</taxon>
        <taxon>Viridiplantae</taxon>
        <taxon>Streptophyta</taxon>
        <taxon>Embryophyta</taxon>
        <taxon>Tracheophyta</taxon>
        <taxon>Spermatophyta</taxon>
        <taxon>Magnoliopsida</taxon>
        <taxon>eudicotyledons</taxon>
        <taxon>Gunneridae</taxon>
        <taxon>Pentapetalae</taxon>
        <taxon>rosids</taxon>
        <taxon>fabids</taxon>
        <taxon>Fabales</taxon>
        <taxon>Fabaceae</taxon>
        <taxon>Papilionoideae</taxon>
        <taxon>50 kb inversion clade</taxon>
        <taxon>NPAAA clade</taxon>
        <taxon>indigoferoid/millettioid clade</taxon>
        <taxon>Phaseoleae</taxon>
        <taxon>Clitoria</taxon>
    </lineage>
</organism>
<evidence type="ECO:0000256" key="1">
    <source>
        <dbReference type="ARBA" id="ARBA00004191"/>
    </source>
</evidence>
<dbReference type="FunFam" id="2.160.20.10:FF:000032">
    <property type="entry name" value="Pectin lyase-like superfamily protein"/>
    <property type="match status" value="1"/>
</dbReference>
<evidence type="ECO:0000313" key="14">
    <source>
        <dbReference type="EMBL" id="KAK7294104.1"/>
    </source>
</evidence>
<dbReference type="PANTHER" id="PTHR31375">
    <property type="match status" value="1"/>
</dbReference>
<evidence type="ECO:0000256" key="4">
    <source>
        <dbReference type="ARBA" id="ARBA00022512"/>
    </source>
</evidence>
<dbReference type="InterPro" id="IPR000743">
    <property type="entry name" value="Glyco_hydro_28"/>
</dbReference>
<evidence type="ECO:0000256" key="9">
    <source>
        <dbReference type="ARBA" id="ARBA00023295"/>
    </source>
</evidence>
<dbReference type="EC" id="3.2.1.15" evidence="3"/>
<evidence type="ECO:0000256" key="6">
    <source>
        <dbReference type="ARBA" id="ARBA00022729"/>
    </source>
</evidence>
<evidence type="ECO:0000313" key="15">
    <source>
        <dbReference type="Proteomes" id="UP001359559"/>
    </source>
</evidence>
<dbReference type="InterPro" id="IPR012334">
    <property type="entry name" value="Pectin_lyas_fold"/>
</dbReference>
<keyword evidence="7" id="KW-0677">Repeat</keyword>
<keyword evidence="8 13" id="KW-0378">Hydrolase</keyword>
<dbReference type="GO" id="GO:0004650">
    <property type="term" value="F:polygalacturonase activity"/>
    <property type="evidence" value="ECO:0007669"/>
    <property type="project" value="UniProtKB-EC"/>
</dbReference>
<evidence type="ECO:0000256" key="7">
    <source>
        <dbReference type="ARBA" id="ARBA00022737"/>
    </source>
</evidence>
<accession>A0AAN9J9D3</accession>
<evidence type="ECO:0000256" key="10">
    <source>
        <dbReference type="ARBA" id="ARBA00023316"/>
    </source>
</evidence>
<dbReference type="Proteomes" id="UP001359559">
    <property type="component" value="Unassembled WGS sequence"/>
</dbReference>
<comment type="similarity">
    <text evidence="2 13">Belongs to the glycosyl hydrolase 28 family.</text>
</comment>
<evidence type="ECO:0000256" key="8">
    <source>
        <dbReference type="ARBA" id="ARBA00022801"/>
    </source>
</evidence>
<gene>
    <name evidence="14" type="ORF">RJT34_16987</name>
</gene>
<keyword evidence="4" id="KW-0134">Cell wall</keyword>
<evidence type="ECO:0000256" key="12">
    <source>
        <dbReference type="PROSITE-ProRule" id="PRU10052"/>
    </source>
</evidence>
<proteinExistence type="inferred from homology"/>